<dbReference type="AlphaFoldDB" id="A0A7J6IRA2"/>
<dbReference type="EMBL" id="ANPB02000007">
    <property type="protein sequence ID" value="KAF4479446.1"/>
    <property type="molecule type" value="Genomic_DNA"/>
</dbReference>
<keyword evidence="2" id="KW-1185">Reference proteome</keyword>
<evidence type="ECO:0000313" key="2">
    <source>
        <dbReference type="Proteomes" id="UP000011096"/>
    </source>
</evidence>
<protein>
    <submittedName>
        <fullName evidence="1">Uncharacterized protein</fullName>
    </submittedName>
</protein>
<reference evidence="1 2" key="2">
    <citation type="submission" date="2020-04" db="EMBL/GenBank/DDBJ databases">
        <title>Genome sequencing and assembly of multiple isolates from the Colletotrichum gloeosporioides species complex.</title>
        <authorList>
            <person name="Gan P."/>
            <person name="Shirasu K."/>
        </authorList>
    </citation>
    <scope>NUCLEOTIDE SEQUENCE [LARGE SCALE GENOMIC DNA]</scope>
    <source>
        <strain evidence="1 2">Nara gc5</strain>
    </source>
</reference>
<sequence length="74" mass="8447">MEGETTLQGDFHLVLDESRTPAHLQTKYATTSPVRVGVNTKVWYYRQYLNRSRLGTPNDQESVDTLVHVSLLLV</sequence>
<organism evidence="1 2">
    <name type="scientific">Colletotrichum fructicola (strain Nara gc5)</name>
    <name type="common">Anthracnose fungus</name>
    <name type="synonym">Colletotrichum gloeosporioides (strain Nara gc5)</name>
    <dbReference type="NCBI Taxonomy" id="1213859"/>
    <lineage>
        <taxon>Eukaryota</taxon>
        <taxon>Fungi</taxon>
        <taxon>Dikarya</taxon>
        <taxon>Ascomycota</taxon>
        <taxon>Pezizomycotina</taxon>
        <taxon>Sordariomycetes</taxon>
        <taxon>Hypocreomycetidae</taxon>
        <taxon>Glomerellales</taxon>
        <taxon>Glomerellaceae</taxon>
        <taxon>Colletotrichum</taxon>
        <taxon>Colletotrichum gloeosporioides species complex</taxon>
    </lineage>
</organism>
<dbReference type="InParanoid" id="A0A7J6IRA2"/>
<reference evidence="1 2" key="1">
    <citation type="submission" date="2012-08" db="EMBL/GenBank/DDBJ databases">
        <authorList>
            <person name="Gan P.H.P."/>
            <person name="Ikeda K."/>
            <person name="Irieda H."/>
            <person name="Narusaka M."/>
            <person name="O'Connell R.J."/>
            <person name="Narusaka Y."/>
            <person name="Takano Y."/>
            <person name="Kubo Y."/>
            <person name="Shirasu K."/>
        </authorList>
    </citation>
    <scope>NUCLEOTIDE SEQUENCE [LARGE SCALE GENOMIC DNA]</scope>
    <source>
        <strain evidence="1 2">Nara gc5</strain>
    </source>
</reference>
<gene>
    <name evidence="1" type="ORF">CGGC5_v012557</name>
</gene>
<dbReference type="Proteomes" id="UP000011096">
    <property type="component" value="Unassembled WGS sequence"/>
</dbReference>
<comment type="caution">
    <text evidence="1">The sequence shown here is derived from an EMBL/GenBank/DDBJ whole genome shotgun (WGS) entry which is preliminary data.</text>
</comment>
<proteinExistence type="predicted"/>
<dbReference type="RefSeq" id="XP_066007980.1">
    <property type="nucleotide sequence ID" value="XM_066152713.1"/>
</dbReference>
<accession>A0A7J6IRA2</accession>
<name>A0A7J6IRA2_COLFN</name>
<evidence type="ECO:0000313" key="1">
    <source>
        <dbReference type="EMBL" id="KAF4479446.1"/>
    </source>
</evidence>
<dbReference type="GeneID" id="90980214"/>